<dbReference type="STRING" id="31234.E3MTI5"/>
<dbReference type="Proteomes" id="UP000008281">
    <property type="component" value="Unassembled WGS sequence"/>
</dbReference>
<evidence type="ECO:0000313" key="2">
    <source>
        <dbReference type="EMBL" id="EFP08835.1"/>
    </source>
</evidence>
<dbReference type="InterPro" id="IPR002900">
    <property type="entry name" value="DUF38/FTH_CAE_spp"/>
</dbReference>
<dbReference type="OrthoDB" id="5859751at2759"/>
<dbReference type="FunCoup" id="E3MTI5">
    <property type="interactions" value="47"/>
</dbReference>
<dbReference type="HOGENOM" id="CLU_030831_3_3_1"/>
<dbReference type="EMBL" id="DS268476">
    <property type="protein sequence ID" value="EFP08835.1"/>
    <property type="molecule type" value="Genomic_DNA"/>
</dbReference>
<proteinExistence type="predicted"/>
<dbReference type="PANTHER" id="PTHR23015">
    <property type="entry name" value="UNCHARACTERIZED C.ELEGANS PROTEIN"/>
    <property type="match status" value="1"/>
</dbReference>
<dbReference type="InterPro" id="IPR001810">
    <property type="entry name" value="F-box_dom"/>
</dbReference>
<dbReference type="PANTHER" id="PTHR23015:SF4">
    <property type="entry name" value="DUF38 DOMAIN-CONTAINING PROTEIN-RELATED"/>
    <property type="match status" value="1"/>
</dbReference>
<gene>
    <name evidence="2" type="ORF">CRE_19736</name>
</gene>
<dbReference type="Pfam" id="PF01827">
    <property type="entry name" value="FTH"/>
    <property type="match status" value="1"/>
</dbReference>
<accession>E3MTI5</accession>
<name>E3MTI5_CAERE</name>
<organism evidence="3">
    <name type="scientific">Caenorhabditis remanei</name>
    <name type="common">Caenorhabditis vulgaris</name>
    <dbReference type="NCBI Taxonomy" id="31234"/>
    <lineage>
        <taxon>Eukaryota</taxon>
        <taxon>Metazoa</taxon>
        <taxon>Ecdysozoa</taxon>
        <taxon>Nematoda</taxon>
        <taxon>Chromadorea</taxon>
        <taxon>Rhabditida</taxon>
        <taxon>Rhabditina</taxon>
        <taxon>Rhabditomorpha</taxon>
        <taxon>Rhabditoidea</taxon>
        <taxon>Rhabditidae</taxon>
        <taxon>Peloderinae</taxon>
        <taxon>Caenorhabditis</taxon>
    </lineage>
</organism>
<dbReference type="GO" id="GO:0045087">
    <property type="term" value="P:innate immune response"/>
    <property type="evidence" value="ECO:0007669"/>
    <property type="project" value="TreeGrafter"/>
</dbReference>
<dbReference type="Gene3D" id="1.10.10.1450">
    <property type="match status" value="1"/>
</dbReference>
<dbReference type="Pfam" id="PF17906">
    <property type="entry name" value="HTH_48"/>
    <property type="match status" value="1"/>
</dbReference>
<dbReference type="CDD" id="cd22150">
    <property type="entry name" value="F-box_CeFBXA-like"/>
    <property type="match status" value="1"/>
</dbReference>
<dbReference type="SMART" id="SM00256">
    <property type="entry name" value="FBOX"/>
    <property type="match status" value="1"/>
</dbReference>
<dbReference type="AlphaFoldDB" id="E3MTI5"/>
<dbReference type="InParanoid" id="E3MTI5"/>
<dbReference type="SUPFAM" id="SSF81383">
    <property type="entry name" value="F-box domain"/>
    <property type="match status" value="1"/>
</dbReference>
<evidence type="ECO:0000259" key="1">
    <source>
        <dbReference type="PROSITE" id="PS50181"/>
    </source>
</evidence>
<dbReference type="InterPro" id="IPR041426">
    <property type="entry name" value="Mos1_HTH"/>
</dbReference>
<reference evidence="2" key="1">
    <citation type="submission" date="2007-07" db="EMBL/GenBank/DDBJ databases">
        <title>PCAP assembly of the Caenorhabditis remanei genome.</title>
        <authorList>
            <consortium name="The Caenorhabditis remanei Sequencing Consortium"/>
            <person name="Wilson R.K."/>
        </authorList>
    </citation>
    <scope>NUCLEOTIDE SEQUENCE [LARGE SCALE GENOMIC DNA]</scope>
    <source>
        <strain evidence="2">PB4641</strain>
    </source>
</reference>
<dbReference type="eggNOG" id="KOG4602">
    <property type="taxonomic scope" value="Eukaryota"/>
</dbReference>
<evidence type="ECO:0000313" key="3">
    <source>
        <dbReference type="Proteomes" id="UP000008281"/>
    </source>
</evidence>
<feature type="domain" description="F-box" evidence="1">
    <location>
        <begin position="71"/>
        <end position="118"/>
    </location>
</feature>
<dbReference type="InterPro" id="IPR040161">
    <property type="entry name" value="FB224"/>
</dbReference>
<dbReference type="OMA" id="ECFCIST"/>
<protein>
    <recommendedName>
        <fullName evidence="1">F-box domain-containing protein</fullName>
    </recommendedName>
</protein>
<dbReference type="Pfam" id="PF00646">
    <property type="entry name" value="F-box"/>
    <property type="match status" value="1"/>
</dbReference>
<dbReference type="InterPro" id="IPR036047">
    <property type="entry name" value="F-box-like_dom_sf"/>
</dbReference>
<dbReference type="PROSITE" id="PS50181">
    <property type="entry name" value="FBOX"/>
    <property type="match status" value="1"/>
</dbReference>
<sequence length="368" mass="42796">MSEILKNNPTALRACIYYEFLREKNVEEAYKNFCKTVGVDVIDYVDFEYWFYRFYHGNLDLDHERSADPKSLILTDLPMELLNEIVGKLDIQDRFNVRNVSRKFEKVVDKFKSKYDDITIYIGDEEVHFHLDDYYANYEKGENDWFVQFFFECVAFHSNISLSALSAVLTNSKSPIECFCISTGLPETIDIMPKLINTLSKDVSPLFYAKRVELDSLHKDFIIPILSLFKSGVLEHLQLNDVGIDDDTINQLVEMDQFKQLKSFNMSEPLSLSQFKRLSHLSTFEVRMDHVSTEEIIILRDILSQFVNLRSGHISLCSFMKLSEIGTSLGIDYDNSALITYRHRILNSDKSLILNIDRCRVEVSIENN</sequence>
<keyword evidence="3" id="KW-1185">Reference proteome</keyword>